<evidence type="ECO:0000259" key="2">
    <source>
        <dbReference type="Pfam" id="PF26366"/>
    </source>
</evidence>
<dbReference type="Proteomes" id="UP000326702">
    <property type="component" value="Chromosome"/>
</dbReference>
<accession>A0A5P9QCF0</accession>
<protein>
    <recommendedName>
        <fullName evidence="2">DUF8094 domain-containing protein</fullName>
    </recommendedName>
</protein>
<organism evidence="3 4">
    <name type="scientific">Luteimicrobium xylanilyticum</name>
    <dbReference type="NCBI Taxonomy" id="1133546"/>
    <lineage>
        <taxon>Bacteria</taxon>
        <taxon>Bacillati</taxon>
        <taxon>Actinomycetota</taxon>
        <taxon>Actinomycetes</taxon>
        <taxon>Micrococcales</taxon>
        <taxon>Luteimicrobium</taxon>
    </lineage>
</organism>
<dbReference type="InterPro" id="IPR058407">
    <property type="entry name" value="DUF8094"/>
</dbReference>
<keyword evidence="4" id="KW-1185">Reference proteome</keyword>
<evidence type="ECO:0000313" key="3">
    <source>
        <dbReference type="EMBL" id="QFU98959.1"/>
    </source>
</evidence>
<proteinExistence type="predicted"/>
<evidence type="ECO:0000313" key="4">
    <source>
        <dbReference type="Proteomes" id="UP000326702"/>
    </source>
</evidence>
<evidence type="ECO:0000256" key="1">
    <source>
        <dbReference type="SAM" id="MobiDB-lite"/>
    </source>
</evidence>
<gene>
    <name evidence="3" type="ORF">KDY119_02484</name>
</gene>
<feature type="region of interest" description="Disordered" evidence="1">
    <location>
        <begin position="1"/>
        <end position="22"/>
    </location>
</feature>
<dbReference type="EMBL" id="CP045529">
    <property type="protein sequence ID" value="QFU98959.1"/>
    <property type="molecule type" value="Genomic_DNA"/>
</dbReference>
<dbReference type="Pfam" id="PF26366">
    <property type="entry name" value="DUF8094"/>
    <property type="match status" value="1"/>
</dbReference>
<dbReference type="AlphaFoldDB" id="A0A5P9QCF0"/>
<name>A0A5P9QCF0_9MICO</name>
<sequence length="355" mass="37079">MSNPVNHDAAAPDSRRTRPARRLGRFALPTSVAVAVGLVATACSTPVPQPTPEPTVTQPALSLDQDTEILGKVGDVLTVADKKRDAKALSQRLSGPALAMRTAELKVAKATKSDDDVTALPTKVQTVVVPTSTTWPRAAFAVSDQPSSTEPPRLMAFEQKSARDDYALWGWARLFPGTTMPTFATPGTGSAAVASDDTSLVLAPKSAVSHYVDVLNKGSKSKYAKSFAEDAFRTGLASKAASLDKNKDFKSAKGKYSETFTAAKSAPLAVRTADGGALVMADASAVEKTSAESKAEIAPSTAATKALFGDGKPTNTLYVTYRDVFALYVPPAGASDAKVTVLGVEHVPVKVSTHS</sequence>
<feature type="domain" description="DUF8094" evidence="2">
    <location>
        <begin position="58"/>
        <end position="344"/>
    </location>
</feature>
<dbReference type="KEGG" id="lxl:KDY119_02484"/>
<reference evidence="3 4" key="1">
    <citation type="submission" date="2019-10" db="EMBL/GenBank/DDBJ databases">
        <title>Genome sequence of Luteimicrobium xylanilyticum HY-24.</title>
        <authorList>
            <person name="Kim D.Y."/>
            <person name="Park H.-Y."/>
        </authorList>
    </citation>
    <scope>NUCLEOTIDE SEQUENCE [LARGE SCALE GENOMIC DNA]</scope>
    <source>
        <strain evidence="3 4">HY-24</strain>
    </source>
</reference>